<name>A0ABT6WX90_9ACTN</name>
<feature type="region of interest" description="Disordered" evidence="1">
    <location>
        <begin position="125"/>
        <end position="145"/>
    </location>
</feature>
<evidence type="ECO:0000313" key="2">
    <source>
        <dbReference type="EMBL" id="MDI6104353.1"/>
    </source>
</evidence>
<feature type="compositionally biased region" description="Polar residues" evidence="1">
    <location>
        <begin position="125"/>
        <end position="134"/>
    </location>
</feature>
<sequence length="145" mass="15535">MYVLLAVADGECHGEAADAELEHQLRRLREYVAAKNVRVKAEFTTKRAKSKVLPYSMAVAVGRVDLAERLLVADWDRLPEPGPKMVEVLQTITNAGGGIETLTGDLWDSRNEMSGSHTASMLLTAQAGSTNSPSAAPLGRGTNDA</sequence>
<reference evidence="2 3" key="1">
    <citation type="submission" date="2023-05" db="EMBL/GenBank/DDBJ databases">
        <title>Actinoplanes sp. NEAU-A12 genome sequencing.</title>
        <authorList>
            <person name="Wang Z.-S."/>
        </authorList>
    </citation>
    <scope>NUCLEOTIDE SEQUENCE [LARGE SCALE GENOMIC DNA]</scope>
    <source>
        <strain evidence="2 3">NEAU-A12</strain>
    </source>
</reference>
<dbReference type="Proteomes" id="UP001241758">
    <property type="component" value="Unassembled WGS sequence"/>
</dbReference>
<comment type="caution">
    <text evidence="2">The sequence shown here is derived from an EMBL/GenBank/DDBJ whole genome shotgun (WGS) entry which is preliminary data.</text>
</comment>
<gene>
    <name evidence="2" type="ORF">QLQ12_37760</name>
</gene>
<proteinExistence type="predicted"/>
<organism evidence="2 3">
    <name type="scientific">Actinoplanes sandaracinus</name>
    <dbReference type="NCBI Taxonomy" id="3045177"/>
    <lineage>
        <taxon>Bacteria</taxon>
        <taxon>Bacillati</taxon>
        <taxon>Actinomycetota</taxon>
        <taxon>Actinomycetes</taxon>
        <taxon>Micromonosporales</taxon>
        <taxon>Micromonosporaceae</taxon>
        <taxon>Actinoplanes</taxon>
    </lineage>
</organism>
<keyword evidence="3" id="KW-1185">Reference proteome</keyword>
<evidence type="ECO:0000313" key="3">
    <source>
        <dbReference type="Proteomes" id="UP001241758"/>
    </source>
</evidence>
<evidence type="ECO:0000256" key="1">
    <source>
        <dbReference type="SAM" id="MobiDB-lite"/>
    </source>
</evidence>
<dbReference type="RefSeq" id="WP_282765718.1">
    <property type="nucleotide sequence ID" value="NZ_JASCTH010000032.1"/>
</dbReference>
<protein>
    <submittedName>
        <fullName evidence="2">Recombinase family protein</fullName>
    </submittedName>
</protein>
<accession>A0ABT6WX90</accession>
<dbReference type="EMBL" id="JASCTH010000032">
    <property type="protein sequence ID" value="MDI6104353.1"/>
    <property type="molecule type" value="Genomic_DNA"/>
</dbReference>